<dbReference type="InterPro" id="IPR011335">
    <property type="entry name" value="Restrct_endonuc-II-like"/>
</dbReference>
<keyword evidence="5" id="KW-1185">Reference proteome</keyword>
<evidence type="ECO:0000256" key="1">
    <source>
        <dbReference type="ARBA" id="ARBA00022722"/>
    </source>
</evidence>
<protein>
    <submittedName>
        <fullName evidence="4">Uncharacterized protein</fullName>
    </submittedName>
</protein>
<reference evidence="4 5" key="1">
    <citation type="submission" date="2023-12" db="EMBL/GenBank/DDBJ databases">
        <authorList>
            <person name="Easwaran N."/>
            <person name="Lazarus H.P.S."/>
        </authorList>
    </citation>
    <scope>NUCLEOTIDE SEQUENCE [LARGE SCALE GENOMIC DNA]</scope>
    <source>
        <strain evidence="4 5">VIT-2023</strain>
    </source>
</reference>
<dbReference type="SUPFAM" id="SSF52980">
    <property type="entry name" value="Restriction endonuclease-like"/>
    <property type="match status" value="1"/>
</dbReference>
<dbReference type="InterPro" id="IPR037057">
    <property type="entry name" value="DNA_rep_MutH/T2_RE_sf"/>
</dbReference>
<dbReference type="CDD" id="cd22355">
    <property type="entry name" value="Sau3AI_C"/>
    <property type="match status" value="1"/>
</dbReference>
<accession>A0ABU8ELF0</accession>
<keyword evidence="2" id="KW-0255">Endonuclease</keyword>
<comment type="caution">
    <text evidence="4">The sequence shown here is derived from an EMBL/GenBank/DDBJ whole genome shotgun (WGS) entry which is preliminary data.</text>
</comment>
<keyword evidence="1" id="KW-0540">Nuclease</keyword>
<dbReference type="Proteomes" id="UP001387110">
    <property type="component" value="Unassembled WGS sequence"/>
</dbReference>
<proteinExistence type="predicted"/>
<dbReference type="Gene3D" id="3.40.600.10">
    <property type="entry name" value="DNA mismatch repair MutH/Restriction endonuclease, type II"/>
    <property type="match status" value="1"/>
</dbReference>
<evidence type="ECO:0000256" key="3">
    <source>
        <dbReference type="ARBA" id="ARBA00022801"/>
    </source>
</evidence>
<evidence type="ECO:0000313" key="4">
    <source>
        <dbReference type="EMBL" id="MEI4463755.1"/>
    </source>
</evidence>
<keyword evidence="3" id="KW-0378">Hydrolase</keyword>
<dbReference type="EMBL" id="JBAWKY010000006">
    <property type="protein sequence ID" value="MEI4463755.1"/>
    <property type="molecule type" value="Genomic_DNA"/>
</dbReference>
<gene>
    <name evidence="4" type="ORF">SZL87_15115</name>
</gene>
<dbReference type="RefSeq" id="WP_336449617.1">
    <property type="nucleotide sequence ID" value="NZ_JBAWKY010000006.1"/>
</dbReference>
<evidence type="ECO:0000313" key="5">
    <source>
        <dbReference type="Proteomes" id="UP001387110"/>
    </source>
</evidence>
<sequence length="491" mass="56723">MKERELFSKYIGMDVDDIFREFGRNPDLEQNKARLTNLQKLMRSTAERELAELHEKSGLPEISFRTVNVKAKTGRPIELMSLDAVDFLEWAELPWEQSKIYERFRDTLFILLVFKTDDHGTVFIGDKTWTMPERELQGKVKTFWDRVRLLTKKGIKDDFPKQGANLVLHLKAKGGNSAVLDSLPNGDTIPRHGLWVNASYIAEMVEDIYRRDVPVRVKRTNVASSIDEEQASRLRGALTEEGYVIGQFIDIIAREIPGYSVMQLTRKDAELLGYRLEKDLVLKLHHKTASSLFDHIIFRRDFLDVEDHPILQTGAGKRYLKGKSLLSQILQLSPGTYVTETCLARAGINDRDISDYREAVERWVSDKQFFTLASLRNGGFVHPLEGVGFEDAFYESILLRTGVLKNLRVGMYPVFVKQPAKPTHEQLMKWLMKREKSTTIHELRTKMEDRLAVEVSERDILQIIGRSKHYHSKEFDKVFVSHEAYLDSIYV</sequence>
<organism evidence="4 5">
    <name type="scientific">Exiguobacterium indicum</name>
    <dbReference type="NCBI Taxonomy" id="296995"/>
    <lineage>
        <taxon>Bacteria</taxon>
        <taxon>Bacillati</taxon>
        <taxon>Bacillota</taxon>
        <taxon>Bacilli</taxon>
        <taxon>Bacillales</taxon>
        <taxon>Bacillales Family XII. Incertae Sedis</taxon>
        <taxon>Exiguobacterium</taxon>
    </lineage>
</organism>
<evidence type="ECO:0000256" key="2">
    <source>
        <dbReference type="ARBA" id="ARBA00022759"/>
    </source>
</evidence>
<name>A0ABU8ELF0_9BACL</name>